<dbReference type="InterPro" id="IPR025736">
    <property type="entry name" value="PucR_C-HTH_dom"/>
</dbReference>
<dbReference type="EMBL" id="CP108169">
    <property type="protein sequence ID" value="WTQ73988.1"/>
    <property type="molecule type" value="Genomic_DNA"/>
</dbReference>
<protein>
    <submittedName>
        <fullName evidence="3">Helix-turn-helix domain-containing protein</fullName>
    </submittedName>
</protein>
<dbReference type="Pfam" id="PF17853">
    <property type="entry name" value="GGDEF_2"/>
    <property type="match status" value="1"/>
</dbReference>
<dbReference type="Gene3D" id="3.30.450.40">
    <property type="match status" value="1"/>
</dbReference>
<comment type="similarity">
    <text evidence="1">Belongs to the CdaR family.</text>
</comment>
<dbReference type="InterPro" id="IPR029016">
    <property type="entry name" value="GAF-like_dom_sf"/>
</dbReference>
<feature type="domain" description="GAF" evidence="2">
    <location>
        <begin position="87"/>
        <end position="238"/>
    </location>
</feature>
<sequence>MPSEDHSVRDALFGLFELLATEAPPERFEEVIRTALPDRTDTESAALLDRARGLALDIHSLFARRHQREAGLAALVDTARELTLPYELDVLLKVVTRRARLLLNLDMSWISFHDPAEDCSYVRAADGHASAITVGFRIAESGGPGSRSGTLAAPFWSPDFPGDDRFPHTGAIDGVVRAEGLRALMAVPLHDGNHVFGSLYVADRKVRHFAPDEITQMSSLGDLVSVAIKKARLLDRARDEISELELDSSRAMDFFSAARHLRETQSRLIDLVLRGRDLHELTAVAAGALDGVLLVRDVAGRELAGAGEVPGLDEGELLRTVLDAHTERAPVRSAEGLWCCPAAAGDEILATLVFVPREASSDITAQLLRIVAQATAVLLQVQRSAAAAEGQMRDQLFHELLSSSQYTPAQLAERARRLAVDLTEPHVAVVARPEGGAQGKAVVWASSYAHRLSGLKTTDGGCIVLLLPGTDPGAAARRVSRELSSVLGHPVTAGAAGPITSAGSIVPTYQEARRCLDALTALGGDGATASPQELGFLGMLLSERPDTVAFITFTIGPVLDYDSQQCTELVRTLEAYFASGNSPTRAAESLHVHPNTVSRRLERITDLLGPGWQEPVRALEVQLALRLHRARHTLLRGGAELPQAEAPAT</sequence>
<dbReference type="Pfam" id="PF13556">
    <property type="entry name" value="HTH_30"/>
    <property type="match status" value="1"/>
</dbReference>
<dbReference type="SUPFAM" id="SSF55781">
    <property type="entry name" value="GAF domain-like"/>
    <property type="match status" value="1"/>
</dbReference>
<reference evidence="3" key="1">
    <citation type="submission" date="2022-10" db="EMBL/GenBank/DDBJ databases">
        <title>The complete genomes of actinobacterial strains from the NBC collection.</title>
        <authorList>
            <person name="Joergensen T.S."/>
            <person name="Alvarez Arevalo M."/>
            <person name="Sterndorff E.B."/>
            <person name="Faurdal D."/>
            <person name="Vuksanovic O."/>
            <person name="Mourched A.-S."/>
            <person name="Charusanti P."/>
            <person name="Shaw S."/>
            <person name="Blin K."/>
            <person name="Weber T."/>
        </authorList>
    </citation>
    <scope>NUCLEOTIDE SEQUENCE</scope>
    <source>
        <strain evidence="3">NBC_00148</strain>
    </source>
</reference>
<evidence type="ECO:0000313" key="3">
    <source>
        <dbReference type="EMBL" id="WTQ73988.1"/>
    </source>
</evidence>
<dbReference type="Gene3D" id="1.10.10.2840">
    <property type="entry name" value="PucR C-terminal helix-turn-helix domain"/>
    <property type="match status" value="1"/>
</dbReference>
<dbReference type="AlphaFoldDB" id="A0AAU1LS10"/>
<dbReference type="InterPro" id="IPR051448">
    <property type="entry name" value="CdaR-like_regulators"/>
</dbReference>
<evidence type="ECO:0000256" key="1">
    <source>
        <dbReference type="ARBA" id="ARBA00006754"/>
    </source>
</evidence>
<dbReference type="InterPro" id="IPR041522">
    <property type="entry name" value="CdaR_GGDEF"/>
</dbReference>
<dbReference type="SMART" id="SM00065">
    <property type="entry name" value="GAF"/>
    <property type="match status" value="1"/>
</dbReference>
<dbReference type="Pfam" id="PF01590">
    <property type="entry name" value="GAF"/>
    <property type="match status" value="1"/>
</dbReference>
<organism evidence="3">
    <name type="scientific">Streptomyces sp. NBC_00148</name>
    <dbReference type="NCBI Taxonomy" id="2903626"/>
    <lineage>
        <taxon>Bacteria</taxon>
        <taxon>Bacillati</taxon>
        <taxon>Actinomycetota</taxon>
        <taxon>Actinomycetes</taxon>
        <taxon>Kitasatosporales</taxon>
        <taxon>Streptomycetaceae</taxon>
        <taxon>Streptomyces</taxon>
    </lineage>
</organism>
<dbReference type="PANTHER" id="PTHR33744:SF1">
    <property type="entry name" value="DNA-BINDING TRANSCRIPTIONAL ACTIVATOR ADER"/>
    <property type="match status" value="1"/>
</dbReference>
<dbReference type="InterPro" id="IPR003018">
    <property type="entry name" value="GAF"/>
</dbReference>
<dbReference type="PANTHER" id="PTHR33744">
    <property type="entry name" value="CARBOHYDRATE DIACID REGULATOR"/>
    <property type="match status" value="1"/>
</dbReference>
<dbReference type="InterPro" id="IPR042070">
    <property type="entry name" value="PucR_C-HTH_sf"/>
</dbReference>
<proteinExistence type="inferred from homology"/>
<accession>A0AAU1LS10</accession>
<evidence type="ECO:0000259" key="2">
    <source>
        <dbReference type="SMART" id="SM00065"/>
    </source>
</evidence>
<name>A0AAU1LS10_9ACTN</name>
<gene>
    <name evidence="3" type="ORF">OG222_13145</name>
</gene>